<dbReference type="InterPro" id="IPR003594">
    <property type="entry name" value="HATPase_dom"/>
</dbReference>
<dbReference type="InterPro" id="IPR035965">
    <property type="entry name" value="PAS-like_dom_sf"/>
</dbReference>
<dbReference type="InterPro" id="IPR036890">
    <property type="entry name" value="HATPase_C_sf"/>
</dbReference>
<comment type="catalytic activity">
    <reaction evidence="12">
        <text>O-phospho-L-seryl-[protein] + H2O = L-seryl-[protein] + phosphate</text>
        <dbReference type="Rhea" id="RHEA:20629"/>
        <dbReference type="Rhea" id="RHEA-COMP:9863"/>
        <dbReference type="Rhea" id="RHEA-COMP:11604"/>
        <dbReference type="ChEBI" id="CHEBI:15377"/>
        <dbReference type="ChEBI" id="CHEBI:29999"/>
        <dbReference type="ChEBI" id="CHEBI:43474"/>
        <dbReference type="ChEBI" id="CHEBI:83421"/>
        <dbReference type="EC" id="3.1.3.16"/>
    </reaction>
</comment>
<evidence type="ECO:0000256" key="5">
    <source>
        <dbReference type="ARBA" id="ARBA00022741"/>
    </source>
</evidence>
<evidence type="ECO:0000256" key="10">
    <source>
        <dbReference type="ARBA" id="ARBA00022912"/>
    </source>
</evidence>
<dbReference type="InterPro" id="IPR052016">
    <property type="entry name" value="Bact_Sigma-Reg"/>
</dbReference>
<comment type="function">
    <text evidence="13">Primarily acts as an independent SigF regulator that is sensitive to the osmosensory signal, mediating the cross talk of PknD with the SigF regulon. Possesses both phosphatase and kinase activities. The kinase domain functions as a classic anti-sigma factor-like kinase to phosphorylate the anti-anti-sigma factor domain at the canonical regulatory site, and the phosphatase domain antagonizes this activity.</text>
</comment>
<dbReference type="Pfam" id="PF13581">
    <property type="entry name" value="HATPase_c_2"/>
    <property type="match status" value="1"/>
</dbReference>
<dbReference type="EMBL" id="JACEHE010000028">
    <property type="protein sequence ID" value="MBA2950424.1"/>
    <property type="molecule type" value="Genomic_DNA"/>
</dbReference>
<dbReference type="FunFam" id="3.60.40.10:FF:000005">
    <property type="entry name" value="Serine/threonine protein phosphatase"/>
    <property type="match status" value="1"/>
</dbReference>
<reference evidence="18 19" key="1">
    <citation type="submission" date="2020-07" db="EMBL/GenBank/DDBJ databases">
        <title>Streptomyces isolated from Indian soil.</title>
        <authorList>
            <person name="Mandal S."/>
            <person name="Maiti P.K."/>
        </authorList>
    </citation>
    <scope>NUCLEOTIDE SEQUENCE [LARGE SCALE GENOMIC DNA]</scope>
    <source>
        <strain evidence="18 19">PSKA28</strain>
    </source>
</reference>
<keyword evidence="3" id="KW-0808">Transferase</keyword>
<evidence type="ECO:0000256" key="6">
    <source>
        <dbReference type="ARBA" id="ARBA00022777"/>
    </source>
</evidence>
<dbReference type="InterPro" id="IPR013655">
    <property type="entry name" value="PAS_fold_3"/>
</dbReference>
<evidence type="ECO:0000313" key="19">
    <source>
        <dbReference type="Proteomes" id="UP000545761"/>
    </source>
</evidence>
<dbReference type="GO" id="GO:0016301">
    <property type="term" value="F:kinase activity"/>
    <property type="evidence" value="ECO:0007669"/>
    <property type="project" value="UniProtKB-KW"/>
</dbReference>
<evidence type="ECO:0000256" key="13">
    <source>
        <dbReference type="ARBA" id="ARBA00056274"/>
    </source>
</evidence>
<dbReference type="Gene3D" id="3.30.450.20">
    <property type="entry name" value="PAS domain"/>
    <property type="match status" value="1"/>
</dbReference>
<feature type="compositionally biased region" description="Basic and acidic residues" evidence="16">
    <location>
        <begin position="12"/>
        <end position="28"/>
    </location>
</feature>
<dbReference type="AlphaFoldDB" id="A0A7W0DTZ9"/>
<dbReference type="Gene3D" id="3.30.450.40">
    <property type="match status" value="2"/>
</dbReference>
<keyword evidence="10" id="KW-0904">Protein phosphatase</keyword>
<dbReference type="EC" id="3.1.3.16" evidence="1"/>
<keyword evidence="9" id="KW-0460">Magnesium</keyword>
<evidence type="ECO:0000256" key="9">
    <source>
        <dbReference type="ARBA" id="ARBA00022842"/>
    </source>
</evidence>
<protein>
    <recommendedName>
        <fullName evidence="1">protein-serine/threonine phosphatase</fullName>
        <ecNumber evidence="1">3.1.3.16</ecNumber>
    </recommendedName>
    <alternativeName>
        <fullName evidence="15">Protein-serine/threonine phosphatase</fullName>
    </alternativeName>
    <alternativeName>
        <fullName evidence="14">Serine/threonine-protein kinase</fullName>
    </alternativeName>
</protein>
<evidence type="ECO:0000256" key="4">
    <source>
        <dbReference type="ARBA" id="ARBA00022723"/>
    </source>
</evidence>
<evidence type="ECO:0000256" key="15">
    <source>
        <dbReference type="ARBA" id="ARBA00081350"/>
    </source>
</evidence>
<dbReference type="Pfam" id="PF07228">
    <property type="entry name" value="SpoIIE"/>
    <property type="match status" value="1"/>
</dbReference>
<comment type="caution">
    <text evidence="18">The sequence shown here is derived from an EMBL/GenBank/DDBJ whole genome shotgun (WGS) entry which is preliminary data.</text>
</comment>
<dbReference type="RefSeq" id="WP_181661357.1">
    <property type="nucleotide sequence ID" value="NZ_JACEHE010000028.1"/>
</dbReference>
<dbReference type="PANTHER" id="PTHR43156:SF2">
    <property type="entry name" value="STAGE II SPORULATION PROTEIN E"/>
    <property type="match status" value="1"/>
</dbReference>
<dbReference type="SUPFAM" id="SSF55874">
    <property type="entry name" value="ATPase domain of HSP90 chaperone/DNA topoisomerase II/histidine kinase"/>
    <property type="match status" value="1"/>
</dbReference>
<proteinExistence type="predicted"/>
<feature type="region of interest" description="Disordered" evidence="16">
    <location>
        <begin position="840"/>
        <end position="869"/>
    </location>
</feature>
<evidence type="ECO:0000313" key="18">
    <source>
        <dbReference type="EMBL" id="MBA2950424.1"/>
    </source>
</evidence>
<feature type="domain" description="PPM-type phosphatase" evidence="17">
    <location>
        <begin position="495"/>
        <end position="706"/>
    </location>
</feature>
<dbReference type="Gene3D" id="3.60.40.10">
    <property type="entry name" value="PPM-type phosphatase domain"/>
    <property type="match status" value="1"/>
</dbReference>
<dbReference type="GO" id="GO:0046872">
    <property type="term" value="F:metal ion binding"/>
    <property type="evidence" value="ECO:0007669"/>
    <property type="project" value="UniProtKB-KW"/>
</dbReference>
<evidence type="ECO:0000256" key="11">
    <source>
        <dbReference type="ARBA" id="ARBA00023211"/>
    </source>
</evidence>
<keyword evidence="2" id="KW-0597">Phosphoprotein</keyword>
<dbReference type="Pfam" id="PF08447">
    <property type="entry name" value="PAS_3"/>
    <property type="match status" value="1"/>
</dbReference>
<sequence length="869" mass="91192">MSSAGEDGFPTSERHDGSPTVVRNEDLRDLGEPGTAVEQVRAVAGAALAAAYLLGPKADELRLADAVGGPVGRFGLPTACPLSGHFSVAEAVRSNRPLWLGATQVASDSERASAEPGTGLSLGVVPLSAVPSMAGGVARGCLVVVREGPEGFDFDRRTLLELYAEQLSAGMEGGCPRADERAGRGMGRGQGLPSLPRVRIGTFALDRNTGRVDADATLLELFDVAAETFDGYVESLMAHTLLDDLPVLMSIVGRSGATTGVRDLMFRARRSSGEPRWLHLRCKVLADSTGRPGRALGVVADAPPLPPGGAEVSGLQELSTALAGATTVQEVGRTVVEGLSAWLGADRVAFAELRGRRLVVTVLNPPTPDSWPEIWRPDGRTEWLDASLHALPTLEAVLQAGRTSVWPPGSALEPGLAGVGPGCLAALPLSAEGRVIGACLAGWDCPHQVSAGERSWLSVTAGRAAEAMVRAQAFDTEREHVRMLQTSLLPRELPELAGAVAAARYLPATAGVAVGGDWYDVITSDSHLALVIGDVQGHNAEAATIMGQVSTAVRAYSAEGHPPDVVLARANRLLVGMKTELFATCCYVSLDIEEGSAWFVRAGHPPPLLRQPDGVTEQVAVAGGPPLGVLEDADFPITVVDVAPGAVLALVTDGLVESADLAMDEGLCRMGDVLGAADPSDVGRVADVLISGANRRDDAALLLLRYDGLTLRPVRSSWRVWRIPEAVMHARRFTARTLRSWGVSEEDDVVKLVVSELVTNAVVHTQGDVRLDLTLAADRLRVAVTDSMPRAPVKPRTMDWESTGGRGIMLVEAMSTAWGSVPVGGGKQVWSEIALPPREIPGPDVTADEAGPAEVHLRGPAVPVPGARR</sequence>
<evidence type="ECO:0000256" key="12">
    <source>
        <dbReference type="ARBA" id="ARBA00047761"/>
    </source>
</evidence>
<evidence type="ECO:0000256" key="16">
    <source>
        <dbReference type="SAM" id="MobiDB-lite"/>
    </source>
</evidence>
<gene>
    <name evidence="18" type="ORF">H1D24_32710</name>
</gene>
<dbReference type="SMART" id="SM00331">
    <property type="entry name" value="PP2C_SIG"/>
    <property type="match status" value="1"/>
</dbReference>
<name>A0A7W0DTZ9_9ACTN</name>
<evidence type="ECO:0000259" key="17">
    <source>
        <dbReference type="SMART" id="SM00331"/>
    </source>
</evidence>
<dbReference type="Proteomes" id="UP000545761">
    <property type="component" value="Unassembled WGS sequence"/>
</dbReference>
<accession>A0A7W0DTZ9</accession>
<dbReference type="SUPFAM" id="SSF81606">
    <property type="entry name" value="PP2C-like"/>
    <property type="match status" value="1"/>
</dbReference>
<dbReference type="InterPro" id="IPR001932">
    <property type="entry name" value="PPM-type_phosphatase-like_dom"/>
</dbReference>
<dbReference type="SUPFAM" id="SSF55781">
    <property type="entry name" value="GAF domain-like"/>
    <property type="match status" value="2"/>
</dbReference>
<keyword evidence="8" id="KW-0067">ATP-binding</keyword>
<dbReference type="Gene3D" id="3.30.565.10">
    <property type="entry name" value="Histidine kinase-like ATPase, C-terminal domain"/>
    <property type="match status" value="1"/>
</dbReference>
<keyword evidence="11" id="KW-0464">Manganese</keyword>
<dbReference type="GO" id="GO:0004722">
    <property type="term" value="F:protein serine/threonine phosphatase activity"/>
    <property type="evidence" value="ECO:0007669"/>
    <property type="project" value="UniProtKB-EC"/>
</dbReference>
<dbReference type="GO" id="GO:0005524">
    <property type="term" value="F:ATP binding"/>
    <property type="evidence" value="ECO:0007669"/>
    <property type="project" value="UniProtKB-KW"/>
</dbReference>
<dbReference type="CDD" id="cd16936">
    <property type="entry name" value="HATPase_RsbW-like"/>
    <property type="match status" value="1"/>
</dbReference>
<keyword evidence="5" id="KW-0547">Nucleotide-binding</keyword>
<evidence type="ECO:0000256" key="7">
    <source>
        <dbReference type="ARBA" id="ARBA00022801"/>
    </source>
</evidence>
<dbReference type="SUPFAM" id="SSF55785">
    <property type="entry name" value="PYP-like sensor domain (PAS domain)"/>
    <property type="match status" value="1"/>
</dbReference>
<dbReference type="InterPro" id="IPR036457">
    <property type="entry name" value="PPM-type-like_dom_sf"/>
</dbReference>
<keyword evidence="4" id="KW-0479">Metal-binding</keyword>
<feature type="region of interest" description="Disordered" evidence="16">
    <location>
        <begin position="1"/>
        <end position="28"/>
    </location>
</feature>
<evidence type="ECO:0000256" key="1">
    <source>
        <dbReference type="ARBA" id="ARBA00013081"/>
    </source>
</evidence>
<keyword evidence="6" id="KW-0418">Kinase</keyword>
<evidence type="ECO:0000256" key="14">
    <source>
        <dbReference type="ARBA" id="ARBA00075117"/>
    </source>
</evidence>
<keyword evidence="7" id="KW-0378">Hydrolase</keyword>
<evidence type="ECO:0000256" key="3">
    <source>
        <dbReference type="ARBA" id="ARBA00022679"/>
    </source>
</evidence>
<dbReference type="PANTHER" id="PTHR43156">
    <property type="entry name" value="STAGE II SPORULATION PROTEIN E-RELATED"/>
    <property type="match status" value="1"/>
</dbReference>
<evidence type="ECO:0000256" key="2">
    <source>
        <dbReference type="ARBA" id="ARBA00022553"/>
    </source>
</evidence>
<organism evidence="18 19">
    <name type="scientific">Streptomyces himalayensis subsp. himalayensis</name>
    <dbReference type="NCBI Taxonomy" id="2756131"/>
    <lineage>
        <taxon>Bacteria</taxon>
        <taxon>Bacillati</taxon>
        <taxon>Actinomycetota</taxon>
        <taxon>Actinomycetes</taxon>
        <taxon>Kitasatosporales</taxon>
        <taxon>Streptomycetaceae</taxon>
        <taxon>Streptomyces</taxon>
        <taxon>Streptomyces himalayensis</taxon>
    </lineage>
</organism>
<evidence type="ECO:0000256" key="8">
    <source>
        <dbReference type="ARBA" id="ARBA00022840"/>
    </source>
</evidence>
<dbReference type="InterPro" id="IPR029016">
    <property type="entry name" value="GAF-like_dom_sf"/>
</dbReference>